<gene>
    <name evidence="1" type="ORF">HPB50_019626</name>
</gene>
<name>A0ACB7RT74_HYAAI</name>
<comment type="caution">
    <text evidence="1">The sequence shown here is derived from an EMBL/GenBank/DDBJ whole genome shotgun (WGS) entry which is preliminary data.</text>
</comment>
<dbReference type="EMBL" id="CM023488">
    <property type="protein sequence ID" value="KAH6924588.1"/>
    <property type="molecule type" value="Genomic_DNA"/>
</dbReference>
<accession>A0ACB7RT74</accession>
<sequence length="298" mass="33567">MGRHEVRVNSRKGVQCKPWWDAEVKAALKARRAANREHRSAIRHLSAEDCEQAWHKYLELKRHMQQLVQRNIAESDHKKLKELTTPGRKGIQNFWRYISALDRKSPSRPTLREEATGEPVFDVKKRITDYIQNVFGAPAPVAAAETVAHITPARGDPQAKECEWNVSRVALERALARIASQTAQGLDGIPAGLVKRLGKIAREHLAAIFTGIIEGNPIPVDWLRSRVCLVPKKGADSGCLSSYRPITVTSVLYRLFAQVVKTWMSGWAENSGHLMELQNGFHPNRCLTGQSFRGYPMH</sequence>
<protein>
    <submittedName>
        <fullName evidence="1">Uncharacterized protein</fullName>
    </submittedName>
</protein>
<proteinExistence type="predicted"/>
<evidence type="ECO:0000313" key="2">
    <source>
        <dbReference type="Proteomes" id="UP000821845"/>
    </source>
</evidence>
<reference evidence="1" key="1">
    <citation type="submission" date="2020-05" db="EMBL/GenBank/DDBJ databases">
        <title>Large-scale comparative analyses of tick genomes elucidate their genetic diversity and vector capacities.</title>
        <authorList>
            <person name="Jia N."/>
            <person name="Wang J."/>
            <person name="Shi W."/>
            <person name="Du L."/>
            <person name="Sun Y."/>
            <person name="Zhan W."/>
            <person name="Jiang J."/>
            <person name="Wang Q."/>
            <person name="Zhang B."/>
            <person name="Ji P."/>
            <person name="Sakyi L.B."/>
            <person name="Cui X."/>
            <person name="Yuan T."/>
            <person name="Jiang B."/>
            <person name="Yang W."/>
            <person name="Lam T.T.-Y."/>
            <person name="Chang Q."/>
            <person name="Ding S."/>
            <person name="Wang X."/>
            <person name="Zhu J."/>
            <person name="Ruan X."/>
            <person name="Zhao L."/>
            <person name="Wei J."/>
            <person name="Que T."/>
            <person name="Du C."/>
            <person name="Cheng J."/>
            <person name="Dai P."/>
            <person name="Han X."/>
            <person name="Huang E."/>
            <person name="Gao Y."/>
            <person name="Liu J."/>
            <person name="Shao H."/>
            <person name="Ye R."/>
            <person name="Li L."/>
            <person name="Wei W."/>
            <person name="Wang X."/>
            <person name="Wang C."/>
            <person name="Yang T."/>
            <person name="Huo Q."/>
            <person name="Li W."/>
            <person name="Guo W."/>
            <person name="Chen H."/>
            <person name="Zhou L."/>
            <person name="Ni X."/>
            <person name="Tian J."/>
            <person name="Zhou Y."/>
            <person name="Sheng Y."/>
            <person name="Liu T."/>
            <person name="Pan Y."/>
            <person name="Xia L."/>
            <person name="Li J."/>
            <person name="Zhao F."/>
            <person name="Cao W."/>
        </authorList>
    </citation>
    <scope>NUCLEOTIDE SEQUENCE</scope>
    <source>
        <strain evidence="1">Hyas-2018</strain>
    </source>
</reference>
<organism evidence="1 2">
    <name type="scientific">Hyalomma asiaticum</name>
    <name type="common">Tick</name>
    <dbReference type="NCBI Taxonomy" id="266040"/>
    <lineage>
        <taxon>Eukaryota</taxon>
        <taxon>Metazoa</taxon>
        <taxon>Ecdysozoa</taxon>
        <taxon>Arthropoda</taxon>
        <taxon>Chelicerata</taxon>
        <taxon>Arachnida</taxon>
        <taxon>Acari</taxon>
        <taxon>Parasitiformes</taxon>
        <taxon>Ixodida</taxon>
        <taxon>Ixodoidea</taxon>
        <taxon>Ixodidae</taxon>
        <taxon>Hyalomminae</taxon>
        <taxon>Hyalomma</taxon>
    </lineage>
</organism>
<keyword evidence="2" id="KW-1185">Reference proteome</keyword>
<evidence type="ECO:0000313" key="1">
    <source>
        <dbReference type="EMBL" id="KAH6924588.1"/>
    </source>
</evidence>
<dbReference type="Proteomes" id="UP000821845">
    <property type="component" value="Chromosome 8"/>
</dbReference>